<evidence type="ECO:0000259" key="3">
    <source>
        <dbReference type="Pfam" id="PF05368"/>
    </source>
</evidence>
<dbReference type="SUPFAM" id="SSF51735">
    <property type="entry name" value="NAD(P)-binding Rossmann-fold domains"/>
    <property type="match status" value="1"/>
</dbReference>
<keyword evidence="5" id="KW-1185">Reference proteome</keyword>
<proteinExistence type="inferred from homology"/>
<accession>A0A433WFS3</accession>
<evidence type="ECO:0000256" key="1">
    <source>
        <dbReference type="ARBA" id="ARBA00006328"/>
    </source>
</evidence>
<name>A0A433WFS3_9BACT</name>
<protein>
    <submittedName>
        <fullName evidence="4">NmrA family NAD(P)-binding protein</fullName>
    </submittedName>
</protein>
<comment type="caution">
    <text evidence="4">The sequence shown here is derived from an EMBL/GenBank/DDBJ whole genome shotgun (WGS) entry which is preliminary data.</text>
</comment>
<evidence type="ECO:0000313" key="5">
    <source>
        <dbReference type="Proteomes" id="UP000281028"/>
    </source>
</evidence>
<dbReference type="Proteomes" id="UP000281028">
    <property type="component" value="Unassembled WGS sequence"/>
</dbReference>
<organism evidence="4 5">
    <name type="scientific">Chitinophaga solisilvae</name>
    <dbReference type="NCBI Taxonomy" id="1233460"/>
    <lineage>
        <taxon>Bacteria</taxon>
        <taxon>Pseudomonadati</taxon>
        <taxon>Bacteroidota</taxon>
        <taxon>Chitinophagia</taxon>
        <taxon>Chitinophagales</taxon>
        <taxon>Chitinophagaceae</taxon>
        <taxon>Chitinophaga</taxon>
    </lineage>
</organism>
<keyword evidence="2" id="KW-0521">NADP</keyword>
<evidence type="ECO:0000256" key="2">
    <source>
        <dbReference type="ARBA" id="ARBA00022857"/>
    </source>
</evidence>
<dbReference type="OrthoDB" id="9780595at2"/>
<sequence>MATILVTTATGLQGTAVAQELVKANFSVKVLTRDPSKIASGDYQVAEGSFDDPDSLREALTGVDGVYFKLPLIFDKDLLLKYTKNFIEAAKNASLKLIVFNSSILVPEQPSGFVAFDSKLEAEQLLKQSGLPVVYLHPRIYLDNLAAPWSVPAIIEQGVLPVPVPGGQQVSWISLYDLARYTVAAFQRPELAGRTFEVGAAPVNAQDFTAGLSSLLNKTIQYVYVTPDEFEAGLKGAFGDLTAKSISDIYRHLRDKPEDFVVNNNDAVKALGVEPLTFAQWVANVPWEQLNQQYAGAIAG</sequence>
<dbReference type="EMBL" id="RIAR02000001">
    <property type="protein sequence ID" value="NSL87311.1"/>
    <property type="molecule type" value="Genomic_DNA"/>
</dbReference>
<gene>
    <name evidence="4" type="ORF">ECE50_010750</name>
</gene>
<dbReference type="Gene3D" id="3.40.50.720">
    <property type="entry name" value="NAD(P)-binding Rossmann-like Domain"/>
    <property type="match status" value="1"/>
</dbReference>
<feature type="domain" description="NmrA-like" evidence="3">
    <location>
        <begin position="3"/>
        <end position="253"/>
    </location>
</feature>
<dbReference type="AlphaFoldDB" id="A0A433WFS3"/>
<dbReference type="InterPro" id="IPR051164">
    <property type="entry name" value="NmrA-like_oxidored"/>
</dbReference>
<dbReference type="InterPro" id="IPR036291">
    <property type="entry name" value="NAD(P)-bd_dom_sf"/>
</dbReference>
<dbReference type="Pfam" id="PF05368">
    <property type="entry name" value="NmrA"/>
    <property type="match status" value="1"/>
</dbReference>
<comment type="similarity">
    <text evidence="1">Belongs to the NmrA-type oxidoreductase family.</text>
</comment>
<reference evidence="4" key="1">
    <citation type="submission" date="2020-05" db="EMBL/GenBank/DDBJ databases">
        <title>Chitinophaga laudate sp. nov., isolated from a tropical peat swamp.</title>
        <authorList>
            <person name="Goh C.B.S."/>
            <person name="Lee M.S."/>
            <person name="Parimannan S."/>
            <person name="Pasbakhsh P."/>
            <person name="Yule C.M."/>
            <person name="Rajandas H."/>
            <person name="Loke S."/>
            <person name="Croft L."/>
            <person name="Tan J.B.L."/>
        </authorList>
    </citation>
    <scope>NUCLEOTIDE SEQUENCE</scope>
    <source>
        <strain evidence="4">Mgbs1</strain>
    </source>
</reference>
<dbReference type="PANTHER" id="PTHR42748">
    <property type="entry name" value="NITROGEN METABOLITE REPRESSION PROTEIN NMRA FAMILY MEMBER"/>
    <property type="match status" value="1"/>
</dbReference>
<evidence type="ECO:0000313" key="4">
    <source>
        <dbReference type="EMBL" id="NSL87311.1"/>
    </source>
</evidence>
<dbReference type="InterPro" id="IPR008030">
    <property type="entry name" value="NmrA-like"/>
</dbReference>
<dbReference type="PANTHER" id="PTHR42748:SF7">
    <property type="entry name" value="NMRA LIKE REDOX SENSOR 1-RELATED"/>
    <property type="match status" value="1"/>
</dbReference>